<dbReference type="Proteomes" id="UP000807342">
    <property type="component" value="Unassembled WGS sequence"/>
</dbReference>
<dbReference type="PANTHER" id="PTHR36091">
    <property type="entry name" value="ALTERED INHERITANCE OF MITOCHONDRIA PROTEIN 9, MITOCHONDRIAL"/>
    <property type="match status" value="1"/>
</dbReference>
<proteinExistence type="predicted"/>
<gene>
    <name evidence="1" type="ORF">P691DRAFT_629154</name>
</gene>
<evidence type="ECO:0000313" key="1">
    <source>
        <dbReference type="EMBL" id="KAF9445775.1"/>
    </source>
</evidence>
<protein>
    <recommendedName>
        <fullName evidence="3">Aminoglycoside phosphotransferase domain-containing protein</fullName>
    </recommendedName>
</protein>
<keyword evidence="2" id="KW-1185">Reference proteome</keyword>
<dbReference type="AlphaFoldDB" id="A0A9P5X9Y2"/>
<name>A0A9P5X9Y2_9AGAR</name>
<feature type="non-terminal residue" evidence="1">
    <location>
        <position position="1"/>
    </location>
</feature>
<dbReference type="EMBL" id="MU151282">
    <property type="protein sequence ID" value="KAF9445775.1"/>
    <property type="molecule type" value="Genomic_DNA"/>
</dbReference>
<dbReference type="InterPro" id="IPR051035">
    <property type="entry name" value="Mito_inheritance_9"/>
</dbReference>
<dbReference type="GO" id="GO:0005739">
    <property type="term" value="C:mitochondrion"/>
    <property type="evidence" value="ECO:0007669"/>
    <property type="project" value="TreeGrafter"/>
</dbReference>
<dbReference type="OrthoDB" id="2831558at2759"/>
<dbReference type="PANTHER" id="PTHR36091:SF2">
    <property type="entry name" value="AMINOGLYCOSIDE PHOSPHOTRANSFERASE DOMAIN-CONTAINING PROTEIN"/>
    <property type="match status" value="1"/>
</dbReference>
<accession>A0A9P5X9Y2</accession>
<organism evidence="1 2">
    <name type="scientific">Macrolepiota fuliginosa MF-IS2</name>
    <dbReference type="NCBI Taxonomy" id="1400762"/>
    <lineage>
        <taxon>Eukaryota</taxon>
        <taxon>Fungi</taxon>
        <taxon>Dikarya</taxon>
        <taxon>Basidiomycota</taxon>
        <taxon>Agaricomycotina</taxon>
        <taxon>Agaricomycetes</taxon>
        <taxon>Agaricomycetidae</taxon>
        <taxon>Agaricales</taxon>
        <taxon>Agaricineae</taxon>
        <taxon>Agaricaceae</taxon>
        <taxon>Macrolepiota</taxon>
    </lineage>
</organism>
<evidence type="ECO:0008006" key="3">
    <source>
        <dbReference type="Google" id="ProtNLM"/>
    </source>
</evidence>
<evidence type="ECO:0000313" key="2">
    <source>
        <dbReference type="Proteomes" id="UP000807342"/>
    </source>
</evidence>
<comment type="caution">
    <text evidence="1">The sequence shown here is derived from an EMBL/GenBank/DDBJ whole genome shotgun (WGS) entry which is preliminary data.</text>
</comment>
<sequence length="268" mass="30667">FSKQFSYHLDNQRQLVAHILYRNGGPPSLTTRSHVATLDFLRCHFGPARIPQVLYWDDDANGEVGCEYIIMEGYGDSEMRPPFGSEDSDFVLDLVDFEAQLADIKFSSFGSIFYKEDVSPALQERPLYPDYQPTDACAERFRIGPSISRDFYRAERALLDIDRGPWLDVESYLDAVMDCELEWIRTYANNSPYSQGLLSFQSPLHDHAKRFEQCKQLFPQILPEDDLCMPTLSRPSFSESDLFAPREGDSLGIIADWQGTTVNPLFMT</sequence>
<reference evidence="1" key="1">
    <citation type="submission" date="2020-11" db="EMBL/GenBank/DDBJ databases">
        <authorList>
            <consortium name="DOE Joint Genome Institute"/>
            <person name="Ahrendt S."/>
            <person name="Riley R."/>
            <person name="Andreopoulos W."/>
            <person name="Labutti K."/>
            <person name="Pangilinan J."/>
            <person name="Ruiz-Duenas F.J."/>
            <person name="Barrasa J.M."/>
            <person name="Sanchez-Garcia M."/>
            <person name="Camarero S."/>
            <person name="Miyauchi S."/>
            <person name="Serrano A."/>
            <person name="Linde D."/>
            <person name="Babiker R."/>
            <person name="Drula E."/>
            <person name="Ayuso-Fernandez I."/>
            <person name="Pacheco R."/>
            <person name="Padilla G."/>
            <person name="Ferreira P."/>
            <person name="Barriuso J."/>
            <person name="Kellner H."/>
            <person name="Castanera R."/>
            <person name="Alfaro M."/>
            <person name="Ramirez L."/>
            <person name="Pisabarro A.G."/>
            <person name="Kuo A."/>
            <person name="Tritt A."/>
            <person name="Lipzen A."/>
            <person name="He G."/>
            <person name="Yan M."/>
            <person name="Ng V."/>
            <person name="Cullen D."/>
            <person name="Martin F."/>
            <person name="Rosso M.-N."/>
            <person name="Henrissat B."/>
            <person name="Hibbett D."/>
            <person name="Martinez A.T."/>
            <person name="Grigoriev I.V."/>
        </authorList>
    </citation>
    <scope>NUCLEOTIDE SEQUENCE</scope>
    <source>
        <strain evidence="1">MF-IS2</strain>
    </source>
</reference>
<feature type="non-terminal residue" evidence="1">
    <location>
        <position position="268"/>
    </location>
</feature>